<reference evidence="4" key="1">
    <citation type="journal article" date="2016" name="Proc. Natl. Acad. Sci. U.S.A.">
        <title>Chromosome-level assembly of Arabidopsis thaliana Ler reveals the extent of translocation and inversion polymorphisms.</title>
        <authorList>
            <person name="Zapata L."/>
            <person name="Ding J."/>
            <person name="Willing E.M."/>
            <person name="Hartwig B."/>
            <person name="Bezdan D."/>
            <person name="Jiao W.B."/>
            <person name="Patel V."/>
            <person name="Velikkakam James G."/>
            <person name="Koornneef M."/>
            <person name="Ossowski S."/>
            <person name="Schneeberger K."/>
        </authorList>
    </citation>
    <scope>NUCLEOTIDE SEQUENCE [LARGE SCALE GENOMIC DNA]</scope>
    <source>
        <strain evidence="4">cv. Landsberg erecta</strain>
    </source>
</reference>
<dbReference type="Pfam" id="PF03357">
    <property type="entry name" value="Snf7"/>
    <property type="match status" value="1"/>
</dbReference>
<evidence type="ECO:0000313" key="5">
    <source>
        <dbReference type="Proteomes" id="UP000516314"/>
    </source>
</evidence>
<gene>
    <name evidence="3" type="ordered locus">AXX17_At5g08780</name>
    <name evidence="2" type="ORF">AT9943_LOCUS18701</name>
</gene>
<dbReference type="Proteomes" id="UP000516314">
    <property type="component" value="Chromosome 5"/>
</dbReference>
<dbReference type="EMBL" id="LR881470">
    <property type="protein sequence ID" value="CAD5331212.1"/>
    <property type="molecule type" value="Genomic_DNA"/>
</dbReference>
<evidence type="ECO:0000313" key="3">
    <source>
        <dbReference type="EMBL" id="OAO90288.1"/>
    </source>
</evidence>
<sequence length="92" mass="10205">MDDTAEAKAYQDELSAILGEKLSAEDEEEILAEFDNLESLLIVEDMPEVPTTELMPEEPEKMDLPDVPTKAPVASNETTSTKRKVLEEPLEA</sequence>
<dbReference type="AlphaFoldDB" id="A0A178U8K7"/>
<evidence type="ECO:0000313" key="4">
    <source>
        <dbReference type="Proteomes" id="UP000078284"/>
    </source>
</evidence>
<dbReference type="GO" id="GO:0007034">
    <property type="term" value="P:vacuolar transport"/>
    <property type="evidence" value="ECO:0007669"/>
    <property type="project" value="InterPro"/>
</dbReference>
<dbReference type="EMBL" id="LUHQ01000005">
    <property type="protein sequence ID" value="OAO90288.1"/>
    <property type="molecule type" value="Genomic_DNA"/>
</dbReference>
<organism evidence="3 4">
    <name type="scientific">Arabidopsis thaliana</name>
    <name type="common">Mouse-ear cress</name>
    <dbReference type="NCBI Taxonomy" id="3702"/>
    <lineage>
        <taxon>Eukaryota</taxon>
        <taxon>Viridiplantae</taxon>
        <taxon>Streptophyta</taxon>
        <taxon>Embryophyta</taxon>
        <taxon>Tracheophyta</taxon>
        <taxon>Spermatophyta</taxon>
        <taxon>Magnoliopsida</taxon>
        <taxon>eudicotyledons</taxon>
        <taxon>Gunneridae</taxon>
        <taxon>Pentapetalae</taxon>
        <taxon>rosids</taxon>
        <taxon>malvids</taxon>
        <taxon>Brassicales</taxon>
        <taxon>Brassicaceae</taxon>
        <taxon>Camelineae</taxon>
        <taxon>Arabidopsis</taxon>
    </lineage>
</organism>
<name>A0A178U8K7_ARATH</name>
<evidence type="ECO:0000313" key="2">
    <source>
        <dbReference type="EMBL" id="CAD5331212.1"/>
    </source>
</evidence>
<accession>A0A178U8K7</accession>
<dbReference type="Proteomes" id="UP000078284">
    <property type="component" value="Chromosome 5"/>
</dbReference>
<reference evidence="2 5" key="3">
    <citation type="submission" date="2020-09" db="EMBL/GenBank/DDBJ databases">
        <authorList>
            <person name="Ashkenazy H."/>
        </authorList>
    </citation>
    <scope>NUCLEOTIDE SEQUENCE [LARGE SCALE GENOMIC DNA]</scope>
    <source>
        <strain evidence="5">cv. Cdm-0</strain>
    </source>
</reference>
<protein>
    <submittedName>
        <fullName evidence="2">(thale cress) hypothetical protein</fullName>
    </submittedName>
</protein>
<proteinExistence type="predicted"/>
<feature type="region of interest" description="Disordered" evidence="1">
    <location>
        <begin position="49"/>
        <end position="92"/>
    </location>
</feature>
<dbReference type="InterPro" id="IPR005024">
    <property type="entry name" value="Snf7_fam"/>
</dbReference>
<evidence type="ECO:0000256" key="1">
    <source>
        <dbReference type="SAM" id="MobiDB-lite"/>
    </source>
</evidence>
<reference evidence="3" key="2">
    <citation type="submission" date="2016-03" db="EMBL/GenBank/DDBJ databases">
        <title>Full-length assembly of Arabidopsis thaliana Ler reveals the complement of translocations and inversions.</title>
        <authorList>
            <person name="Zapata L."/>
            <person name="Schneeberger K."/>
            <person name="Ossowski S."/>
        </authorList>
    </citation>
    <scope>NUCLEOTIDE SEQUENCE [LARGE SCALE GENOMIC DNA]</scope>
    <source>
        <tissue evidence="3">Leaf</tissue>
    </source>
</reference>
<dbReference type="ExpressionAtlas" id="A0A178U8K7">
    <property type="expression patterns" value="baseline and differential"/>
</dbReference>